<evidence type="ECO:0000256" key="5">
    <source>
        <dbReference type="SAM" id="MobiDB-lite"/>
    </source>
</evidence>
<dbReference type="PROSITE" id="PS00095">
    <property type="entry name" value="C5_MTASE_2"/>
    <property type="match status" value="1"/>
</dbReference>
<protein>
    <recommendedName>
        <fullName evidence="1">DNA (cytosine-5-)-methyltransferase</fullName>
        <ecNumber evidence="1">2.1.1.37</ecNumber>
    </recommendedName>
</protein>
<organism evidence="6 7">
    <name type="scientific">Fistulifera solaris</name>
    <name type="common">Oleaginous diatom</name>
    <dbReference type="NCBI Taxonomy" id="1519565"/>
    <lineage>
        <taxon>Eukaryota</taxon>
        <taxon>Sar</taxon>
        <taxon>Stramenopiles</taxon>
        <taxon>Ochrophyta</taxon>
        <taxon>Bacillariophyta</taxon>
        <taxon>Bacillariophyceae</taxon>
        <taxon>Bacillariophycidae</taxon>
        <taxon>Naviculales</taxon>
        <taxon>Naviculaceae</taxon>
        <taxon>Fistulifera</taxon>
    </lineage>
</organism>
<sequence>MAGPKRQRLTYFHKQKLPVDDVDSSPDDDDDDSEVEEESAPERQQLKRTQNDNVDDDVKRIETDEEIERSFPFCCAVCHCSPKRKTKLIFDAYNDEYIPCDGVFLSCNTDHFHRLCCHGGMQVQANDSIDFTEKKSVDVYVTAVEANESIEKGNRLESGYFNMGDLPLPGSLLMTNDSYAEEVMKRFQIQTECKRKEGLVVLDLFGGTGTALVVLKRLNIPIKKVIHVEHDQVATFVTRMNHDFAFVESLRQFAKQKRAKNMGPDCNFDGGYARLSKWKISDDGIEHVYYDRFEDIFDSSDDKVFRAFAVKHIQNGGIDLITGGPPCVDYSRVNAKREGTKGKYGEYMLLTGKLFQSIKREQKARDLHVMIENVVISDREDYEKERISTKTGKALKRKDSSAGNDLHETRNESLENEMPSELSKISAAFGFKWDPIEIDAWEFSPGRRRRHFFTNIPYSDPSEEERGCIASLKSCLDDDYVPAQMLPFQDGDDTEERRIKAHTFMASKGRLEDTRMQIFKVHPSKKGRYLMRCYNVAERERIMGYPEGYVSEPGKSAIETVRLVSHFCPILVSMLFDLLYCQGYALCNKYSCEKEGQDAETWPLEKDWREMLPPELHCFAGNFLGRPFKNDAMPFSFEKGCPPSIKLAPPPSRKGSPGQQALLHYNQKEYCMRLIGNAFSVPVVGQVLHRLRELYKPSELQRCQDMYPAWQYAYKWATPELPVAKIKEED</sequence>
<dbReference type="SUPFAM" id="SSF53335">
    <property type="entry name" value="S-adenosyl-L-methionine-dependent methyltransferases"/>
    <property type="match status" value="1"/>
</dbReference>
<feature type="compositionally biased region" description="Acidic residues" evidence="5">
    <location>
        <begin position="20"/>
        <end position="39"/>
    </location>
</feature>
<evidence type="ECO:0000256" key="4">
    <source>
        <dbReference type="ARBA" id="ARBA00022691"/>
    </source>
</evidence>
<comment type="caution">
    <text evidence="6">The sequence shown here is derived from an EMBL/GenBank/DDBJ whole genome shotgun (WGS) entry which is preliminary data.</text>
</comment>
<feature type="compositionally biased region" description="Basic residues" evidence="5">
    <location>
        <begin position="1"/>
        <end position="16"/>
    </location>
</feature>
<evidence type="ECO:0000256" key="3">
    <source>
        <dbReference type="ARBA" id="ARBA00022679"/>
    </source>
</evidence>
<accession>A0A1Z5K7G7</accession>
<feature type="region of interest" description="Disordered" evidence="5">
    <location>
        <begin position="1"/>
        <end position="57"/>
    </location>
</feature>
<keyword evidence="7" id="KW-1185">Reference proteome</keyword>
<dbReference type="PANTHER" id="PTHR23068:SF25">
    <property type="entry name" value="DNA (CYTOSINE-5)-METHYLTRANSFERASE DRM2"/>
    <property type="match status" value="1"/>
</dbReference>
<dbReference type="Proteomes" id="UP000198406">
    <property type="component" value="Unassembled WGS sequence"/>
</dbReference>
<dbReference type="EMBL" id="BDSP01000173">
    <property type="protein sequence ID" value="GAX21868.1"/>
    <property type="molecule type" value="Genomic_DNA"/>
</dbReference>
<dbReference type="InParanoid" id="A0A1Z5K7G7"/>
<dbReference type="EC" id="2.1.1.37" evidence="1"/>
<feature type="compositionally biased region" description="Basic and acidic residues" evidence="5">
    <location>
        <begin position="397"/>
        <end position="413"/>
    </location>
</feature>
<dbReference type="GO" id="GO:0005634">
    <property type="term" value="C:nucleus"/>
    <property type="evidence" value="ECO:0007669"/>
    <property type="project" value="TreeGrafter"/>
</dbReference>
<feature type="region of interest" description="Disordered" evidence="5">
    <location>
        <begin position="391"/>
        <end position="419"/>
    </location>
</feature>
<dbReference type="PROSITE" id="PS00094">
    <property type="entry name" value="C5_MTASE_1"/>
    <property type="match status" value="1"/>
</dbReference>
<name>A0A1Z5K7G7_FISSO</name>
<evidence type="ECO:0000256" key="1">
    <source>
        <dbReference type="ARBA" id="ARBA00011975"/>
    </source>
</evidence>
<evidence type="ECO:0000256" key="2">
    <source>
        <dbReference type="ARBA" id="ARBA00022603"/>
    </source>
</evidence>
<dbReference type="GO" id="GO:0032259">
    <property type="term" value="P:methylation"/>
    <property type="evidence" value="ECO:0007669"/>
    <property type="project" value="UniProtKB-KW"/>
</dbReference>
<dbReference type="PANTHER" id="PTHR23068">
    <property type="entry name" value="DNA CYTOSINE-5- -METHYLTRANSFERASE 3-RELATED"/>
    <property type="match status" value="1"/>
</dbReference>
<dbReference type="GO" id="GO:0003886">
    <property type="term" value="F:DNA (cytosine-5-)-methyltransferase activity"/>
    <property type="evidence" value="ECO:0007669"/>
    <property type="project" value="UniProtKB-EC"/>
</dbReference>
<evidence type="ECO:0000313" key="6">
    <source>
        <dbReference type="EMBL" id="GAX21868.1"/>
    </source>
</evidence>
<keyword evidence="2" id="KW-0489">Methyltransferase</keyword>
<dbReference type="AlphaFoldDB" id="A0A1Z5K7G7"/>
<dbReference type="InterPro" id="IPR050390">
    <property type="entry name" value="C5-Methyltransferase"/>
</dbReference>
<keyword evidence="3" id="KW-0808">Transferase</keyword>
<dbReference type="OrthoDB" id="45973at2759"/>
<evidence type="ECO:0000313" key="7">
    <source>
        <dbReference type="Proteomes" id="UP000198406"/>
    </source>
</evidence>
<reference evidence="6 7" key="1">
    <citation type="journal article" date="2015" name="Plant Cell">
        <title>Oil accumulation by the oleaginous diatom Fistulifera solaris as revealed by the genome and transcriptome.</title>
        <authorList>
            <person name="Tanaka T."/>
            <person name="Maeda Y."/>
            <person name="Veluchamy A."/>
            <person name="Tanaka M."/>
            <person name="Abida H."/>
            <person name="Marechal E."/>
            <person name="Bowler C."/>
            <person name="Muto M."/>
            <person name="Sunaga Y."/>
            <person name="Tanaka M."/>
            <person name="Yoshino T."/>
            <person name="Taniguchi T."/>
            <person name="Fukuda Y."/>
            <person name="Nemoto M."/>
            <person name="Matsumoto M."/>
            <person name="Wong P.S."/>
            <person name="Aburatani S."/>
            <person name="Fujibuchi W."/>
        </authorList>
    </citation>
    <scope>NUCLEOTIDE SEQUENCE [LARGE SCALE GENOMIC DNA]</scope>
    <source>
        <strain evidence="6 7">JPCC DA0580</strain>
    </source>
</reference>
<dbReference type="InterPro" id="IPR031303">
    <property type="entry name" value="C5_meth_CS"/>
</dbReference>
<dbReference type="Gene3D" id="3.40.50.150">
    <property type="entry name" value="Vaccinia Virus protein VP39"/>
    <property type="match status" value="1"/>
</dbReference>
<dbReference type="InterPro" id="IPR029063">
    <property type="entry name" value="SAM-dependent_MTases_sf"/>
</dbReference>
<dbReference type="InterPro" id="IPR018117">
    <property type="entry name" value="C5_DNA_meth_AS"/>
</dbReference>
<keyword evidence="4" id="KW-0949">S-adenosyl-L-methionine</keyword>
<proteinExistence type="predicted"/>
<gene>
    <name evidence="6" type="ORF">FisN_30Hu069</name>
</gene>